<dbReference type="Gene3D" id="1.20.1600.10">
    <property type="entry name" value="Outer membrane efflux proteins (OEP)"/>
    <property type="match status" value="1"/>
</dbReference>
<feature type="compositionally biased region" description="Low complexity" evidence="3">
    <location>
        <begin position="512"/>
        <end position="533"/>
    </location>
</feature>
<dbReference type="PANTHER" id="PTHR30203">
    <property type="entry name" value="OUTER MEMBRANE CATION EFFLUX PROTEIN"/>
    <property type="match status" value="1"/>
</dbReference>
<sequence>MARTTSRRVSRRRHASKVTARTSKGIDMKPMSKLPICVAVAALVSACTFQPKYERPAPPVASTFAQSGVYATQPRVAPGQQGANGVAAADIGWREFFNDPRLQRLIELSLNNNRDLAVAVLKVQQAAAQYRVTRADLFPTLDAVGRETKTRTPRNLSFLDRTISNQYSVGLSASWQIDFWGRVRSLKDQALAQYLATAQARKAAEILLVSQVADQYLAVLAADEQLAVTQRTLDTASASYHLAKLQFDTGMGSELDLHQSQGIVEQARANLQAQQRVRAQAENALVLLVGQPLPEDLPAGLPLHAQSLLADIPAGLPSELLTRRPDVMEAEQRLLAANANIGAARAAFFPNISLTGNFGTLSPTLDGLFKPGSAAWGFTPKIDLPIFEGGLNVANLQLADVGKKIAIAQYEKAIQTAFREVADGLAARGTYDQQIQSLDRYVASQQRRLELSELRYRNGVDSYLNVLTAQTDLYSAQQSLISARLNRLTNLVDLYQYLGGGWLQHTGDTPRPADAPASLGAASAPVAASASAG</sequence>
<name>E5AKW3_MYCRK</name>
<dbReference type="Gene3D" id="2.20.200.10">
    <property type="entry name" value="Outer membrane efflux proteins (OEP)"/>
    <property type="match status" value="1"/>
</dbReference>
<dbReference type="Proteomes" id="UP000007437">
    <property type="component" value="Chromosome"/>
</dbReference>
<evidence type="ECO:0000256" key="2">
    <source>
        <dbReference type="RuleBase" id="RU362097"/>
    </source>
</evidence>
<keyword evidence="2" id="KW-0449">Lipoprotein</keyword>
<dbReference type="STRING" id="882378.RBRH_01295"/>
<feature type="region of interest" description="Disordered" evidence="3">
    <location>
        <begin position="509"/>
        <end position="533"/>
    </location>
</feature>
<dbReference type="AlphaFoldDB" id="E5AKW3"/>
<accession>E5AKW3</accession>
<dbReference type="EMBL" id="FR687359">
    <property type="protein sequence ID" value="CBW75920.1"/>
    <property type="molecule type" value="Genomic_DNA"/>
</dbReference>
<gene>
    <name evidence="4" type="ordered locus">RBRH_01295</name>
</gene>
<protein>
    <submittedName>
        <fullName evidence="4">Type I secretion outer membrane protein</fullName>
    </submittedName>
</protein>
<dbReference type="PANTHER" id="PTHR30203:SF32">
    <property type="entry name" value="CATION EFFLUX SYSTEM PROTEIN CUSC"/>
    <property type="match status" value="1"/>
</dbReference>
<keyword evidence="2" id="KW-0564">Palmitate</keyword>
<evidence type="ECO:0000313" key="5">
    <source>
        <dbReference type="Proteomes" id="UP000007437"/>
    </source>
</evidence>
<comment type="subcellular location">
    <subcellularLocation>
        <location evidence="2">Cell membrane</location>
        <topology evidence="2">Lipid-anchor</topology>
    </subcellularLocation>
</comment>
<dbReference type="KEGG" id="brh:RBRH_01295"/>
<keyword evidence="2" id="KW-0812">Transmembrane</keyword>
<dbReference type="SUPFAM" id="SSF56954">
    <property type="entry name" value="Outer membrane efflux proteins (OEP)"/>
    <property type="match status" value="1"/>
</dbReference>
<dbReference type="eggNOG" id="COG1538">
    <property type="taxonomic scope" value="Bacteria"/>
</dbReference>
<dbReference type="InterPro" id="IPR010131">
    <property type="entry name" value="MdtP/NodT-like"/>
</dbReference>
<keyword evidence="2" id="KW-1134">Transmembrane beta strand</keyword>
<organism evidence="4 5">
    <name type="scientific">Mycetohabitans rhizoxinica (strain DSM 19002 / CIP 109453 / HKI 454)</name>
    <name type="common">Paraburkholderia rhizoxinica</name>
    <dbReference type="NCBI Taxonomy" id="882378"/>
    <lineage>
        <taxon>Bacteria</taxon>
        <taxon>Pseudomonadati</taxon>
        <taxon>Pseudomonadota</taxon>
        <taxon>Betaproteobacteria</taxon>
        <taxon>Burkholderiales</taxon>
        <taxon>Burkholderiaceae</taxon>
        <taxon>Mycetohabitans</taxon>
    </lineage>
</organism>
<dbReference type="GO" id="GO:0015562">
    <property type="term" value="F:efflux transmembrane transporter activity"/>
    <property type="evidence" value="ECO:0007669"/>
    <property type="project" value="InterPro"/>
</dbReference>
<dbReference type="GO" id="GO:0005886">
    <property type="term" value="C:plasma membrane"/>
    <property type="evidence" value="ECO:0007669"/>
    <property type="project" value="UniProtKB-SubCell"/>
</dbReference>
<comment type="similarity">
    <text evidence="1 2">Belongs to the outer membrane factor (OMF) (TC 1.B.17) family.</text>
</comment>
<dbReference type="InterPro" id="IPR003423">
    <property type="entry name" value="OMP_efflux"/>
</dbReference>
<keyword evidence="2" id="KW-0472">Membrane</keyword>
<feature type="region of interest" description="Disordered" evidence="3">
    <location>
        <begin position="1"/>
        <end position="24"/>
    </location>
</feature>
<reference evidence="4 5" key="1">
    <citation type="journal article" date="2011" name="J. Bacteriol.">
        <title>Complete genome sequence of Burkholderia rhizoxinica, an endosymbiont of Rhizopus microsporus.</title>
        <authorList>
            <person name="Lackner G."/>
            <person name="Moebius N."/>
            <person name="Partida-Martinez L."/>
            <person name="Hertweck C."/>
        </authorList>
    </citation>
    <scope>NUCLEOTIDE SEQUENCE [LARGE SCALE GENOMIC DNA]</scope>
    <source>
        <strain evidence="5">DSM 19002 / CIP 109453 / HKI 454</strain>
    </source>
</reference>
<dbReference type="NCBIfam" id="TIGR01845">
    <property type="entry name" value="outer_NodT"/>
    <property type="match status" value="1"/>
</dbReference>
<evidence type="ECO:0000256" key="3">
    <source>
        <dbReference type="SAM" id="MobiDB-lite"/>
    </source>
</evidence>
<dbReference type="Pfam" id="PF02321">
    <property type="entry name" value="OEP"/>
    <property type="match status" value="2"/>
</dbReference>
<dbReference type="HOGENOM" id="CLU_012817_13_3_4"/>
<evidence type="ECO:0000313" key="4">
    <source>
        <dbReference type="EMBL" id="CBW75920.1"/>
    </source>
</evidence>
<evidence type="ECO:0000256" key="1">
    <source>
        <dbReference type="ARBA" id="ARBA00007613"/>
    </source>
</evidence>
<proteinExistence type="inferred from homology"/>
<feature type="compositionally biased region" description="Basic residues" evidence="3">
    <location>
        <begin position="1"/>
        <end position="16"/>
    </location>
</feature>